<name>A0ACD3RML2_LARCR</name>
<organism evidence="1 2">
    <name type="scientific">Larimichthys crocea</name>
    <name type="common">Large yellow croaker</name>
    <name type="synonym">Pseudosciaena crocea</name>
    <dbReference type="NCBI Taxonomy" id="215358"/>
    <lineage>
        <taxon>Eukaryota</taxon>
        <taxon>Metazoa</taxon>
        <taxon>Chordata</taxon>
        <taxon>Craniata</taxon>
        <taxon>Vertebrata</taxon>
        <taxon>Euteleostomi</taxon>
        <taxon>Actinopterygii</taxon>
        <taxon>Neopterygii</taxon>
        <taxon>Teleostei</taxon>
        <taxon>Neoteleostei</taxon>
        <taxon>Acanthomorphata</taxon>
        <taxon>Eupercaria</taxon>
        <taxon>Sciaenidae</taxon>
        <taxon>Larimichthys</taxon>
    </lineage>
</organism>
<protein>
    <submittedName>
        <fullName evidence="1">Uncharacterized protein</fullName>
    </submittedName>
</protein>
<reference evidence="1" key="1">
    <citation type="submission" date="2018-11" db="EMBL/GenBank/DDBJ databases">
        <title>The sequence and de novo assembly of Larimichthys crocea genome using PacBio and Hi-C technologies.</title>
        <authorList>
            <person name="Xu P."/>
            <person name="Chen B."/>
            <person name="Zhou Z."/>
            <person name="Ke Q."/>
            <person name="Wu Y."/>
            <person name="Bai H."/>
            <person name="Pu F."/>
        </authorList>
    </citation>
    <scope>NUCLEOTIDE SEQUENCE</scope>
    <source>
        <tissue evidence="1">Muscle</tissue>
    </source>
</reference>
<keyword evidence="2" id="KW-1185">Reference proteome</keyword>
<proteinExistence type="predicted"/>
<dbReference type="Proteomes" id="UP000793456">
    <property type="component" value="Chromosome IV"/>
</dbReference>
<accession>A0ACD3RML2</accession>
<evidence type="ECO:0000313" key="2">
    <source>
        <dbReference type="Proteomes" id="UP000793456"/>
    </source>
</evidence>
<dbReference type="EMBL" id="CM011677">
    <property type="protein sequence ID" value="TMS20841.1"/>
    <property type="molecule type" value="Genomic_DNA"/>
</dbReference>
<evidence type="ECO:0000313" key="1">
    <source>
        <dbReference type="EMBL" id="TMS20841.1"/>
    </source>
</evidence>
<comment type="caution">
    <text evidence="1">The sequence shown here is derived from an EMBL/GenBank/DDBJ whole genome shotgun (WGS) entry which is preliminary data.</text>
</comment>
<sequence>MWPEEDEALPQEAQDLISKLLRQNPLERLGTGSAFEVKQHSFFTELDWNSLLRQKAEFIPQLESEDDTSYFDTRYTDTSADFCEGFSSMERLSLHEEKRTPPPTKRSLSEEGGDRIDSLSGLKSRDRSWLVGSPEILRKRLSVSESSHTESDSSPPLTVRRRCCSAIIEMPRFAISSEEEGGQGAAGSRKSPSLLGPSAVRGPRSDELPLAIPELPVERELKLDESPTTPSSTSSQLSRATLTPGSSGDVSDRGSRGNGSNGGASGAAKVAADSDSPLTPRAISDLAARRARHRLLSGDTDKHAATPSSRPLNKVIKSASATTLSLMIPADHHGASPLASPMSPHSLSSNPSSRDSSPSRDLSPAVSNVKPAIVIHRAGKKYGFTLRAIRVYMGDSDIYTVHHMVWHVEEGGPAHEAGLREGDLITHVNGEPVHGLVHTEVVELILKARAAPGHPRTTCHRGARRRATGPRRTPPTQLVETRLRAALPAPASQTLQASSGHIRPSSLHGLAPKLQRQYRSPRRKSAGNIPLSPLARTPSPTPQSSSPQRSPSPLPSHALGHATVGQSFPVKLHSSPPLVRQISRPKSAEPPRSPLLKRVQSAEKLASSLSSSPSSPAGVAAVGEKKLAVGASVGSRKHSLDISHSEFKKEILQREPSLQSLQESASEGLLSSAGRGVEKGSLQKHSSSSRKLGRQEGDGGLGAVSGSLGLAPGKSKLKDKLSAIRQDRAERRESLQKQDAIHEVDSSEDETDEGSEDSQDGRRGPTFTPPPLLRPTTVRTGPGGTLPSLCLSPCTPHATFSHTGPSQAGRPAPSHTLASVTEAKPGQSASAQGVKDARSSSAAEDSTRQDRKILGPSSTTKPTQGPLPFSTPGSAFISVSKDTFLKPSPPQDSKTLRGKTAPSEPRAEVRTLDIPKTTVPSTTITTTESRTTTTTTDCRTSDSPETPRSSCSSPGIPKEKKEADNRRLCAAAAAAASSSSTSGSSSSSTSPVPSLESGMDKVVSQLATVAKSVLGPVKLGTSVDKSQKDQKPSRGGTPEVPTPDPLSFASKHAPDSSVTSPDGVHHPTENCCFGQTLDAERLCSSAATAILQRRPRKIHVRVRCHVCTCTPTRFIYRSASPSTRPPAPLQHLSHNARGPDPRRQLPPPPPPPPPAPTPCPPPSQQDKTTSKKT</sequence>
<gene>
    <name evidence="1" type="ORF">E3U43_007334</name>
</gene>